<evidence type="ECO:0000313" key="12">
    <source>
        <dbReference type="EMBL" id="KXS20865.1"/>
    </source>
</evidence>
<evidence type="ECO:0000256" key="4">
    <source>
        <dbReference type="ARBA" id="ARBA00022692"/>
    </source>
</evidence>
<evidence type="ECO:0000256" key="7">
    <source>
        <dbReference type="ARBA" id="ARBA00022989"/>
    </source>
</evidence>
<name>A0A139AWL6_GONPJ</name>
<evidence type="ECO:0000256" key="10">
    <source>
        <dbReference type="PROSITE-ProRule" id="PRU00282"/>
    </source>
</evidence>
<sequence>MSSEGAPKQPVRPLPFQYALLAGAIAGCTEICVMYPLDVVKTRLQLEVGRGQYSSMYDCMRQIVVHEGPLKLYRGMIPPILAEAPKRAVKFGANDTYTGIARKWGFGASQATSTVVGLFAGMSEGIVICPSDLVKIRLQDKANAGKYKNTIDCMVKVTRSEGILAFYNGLGATLWRNGSWNAGYFGVIHFARGLMPVQKDDSKAVAMFKNFLSGALGGTVGTMINTPFDMLKSRIQNSPMTDRTYKPTLRGYALVYRTEGFQALYKGFVPKVWRLGPGGGILLVVYDASATWIRRTFQV</sequence>
<evidence type="ECO:0000256" key="1">
    <source>
        <dbReference type="ARBA" id="ARBA00004448"/>
    </source>
</evidence>
<dbReference type="Gene3D" id="1.50.40.10">
    <property type="entry name" value="Mitochondrial carrier domain"/>
    <property type="match status" value="1"/>
</dbReference>
<comment type="subcellular location">
    <subcellularLocation>
        <location evidence="1">Mitochondrion inner membrane</location>
        <topology evidence="1">Multi-pass membrane protein</topology>
    </subcellularLocation>
</comment>
<dbReference type="Pfam" id="PF00153">
    <property type="entry name" value="Mito_carr"/>
    <property type="match status" value="3"/>
</dbReference>
<evidence type="ECO:0000256" key="8">
    <source>
        <dbReference type="ARBA" id="ARBA00023128"/>
    </source>
</evidence>
<keyword evidence="9 10" id="KW-0472">Membrane</keyword>
<dbReference type="Proteomes" id="UP000070544">
    <property type="component" value="Unassembled WGS sequence"/>
</dbReference>
<feature type="repeat" description="Solcar" evidence="10">
    <location>
        <begin position="14"/>
        <end position="100"/>
    </location>
</feature>
<comment type="similarity">
    <text evidence="2 11">Belongs to the mitochondrial carrier (TC 2.A.29) family.</text>
</comment>
<dbReference type="InterPro" id="IPR002067">
    <property type="entry name" value="MCP"/>
</dbReference>
<dbReference type="GO" id="GO:0005743">
    <property type="term" value="C:mitochondrial inner membrane"/>
    <property type="evidence" value="ECO:0007669"/>
    <property type="project" value="UniProtKB-SubCell"/>
</dbReference>
<dbReference type="GO" id="GO:0055085">
    <property type="term" value="P:transmembrane transport"/>
    <property type="evidence" value="ECO:0007669"/>
    <property type="project" value="InterPro"/>
</dbReference>
<evidence type="ECO:0000256" key="9">
    <source>
        <dbReference type="ARBA" id="ARBA00023136"/>
    </source>
</evidence>
<proteinExistence type="inferred from homology"/>
<accession>A0A139AWL6</accession>
<dbReference type="PROSITE" id="PS50920">
    <property type="entry name" value="SOLCAR"/>
    <property type="match status" value="3"/>
</dbReference>
<keyword evidence="4 10" id="KW-0812">Transmembrane</keyword>
<evidence type="ECO:0000256" key="6">
    <source>
        <dbReference type="ARBA" id="ARBA00022792"/>
    </source>
</evidence>
<dbReference type="PANTHER" id="PTHR46356:SF1">
    <property type="entry name" value="MITOCHONDRIAL 2-OXODICARBOXYLATE CARRIER"/>
    <property type="match status" value="1"/>
</dbReference>
<organism evidence="12 13">
    <name type="scientific">Gonapodya prolifera (strain JEL478)</name>
    <name type="common">Monoblepharis prolifera</name>
    <dbReference type="NCBI Taxonomy" id="1344416"/>
    <lineage>
        <taxon>Eukaryota</taxon>
        <taxon>Fungi</taxon>
        <taxon>Fungi incertae sedis</taxon>
        <taxon>Chytridiomycota</taxon>
        <taxon>Chytridiomycota incertae sedis</taxon>
        <taxon>Monoblepharidomycetes</taxon>
        <taxon>Monoblepharidales</taxon>
        <taxon>Gonapodyaceae</taxon>
        <taxon>Gonapodya</taxon>
    </lineage>
</organism>
<dbReference type="InterPro" id="IPR023395">
    <property type="entry name" value="MCP_dom_sf"/>
</dbReference>
<evidence type="ECO:0000256" key="2">
    <source>
        <dbReference type="ARBA" id="ARBA00006375"/>
    </source>
</evidence>
<keyword evidence="5" id="KW-0677">Repeat</keyword>
<dbReference type="PANTHER" id="PTHR46356">
    <property type="entry name" value="MITOCHONDRIAL 2-OXODICARBOXYLATE CARRIER"/>
    <property type="match status" value="1"/>
</dbReference>
<dbReference type="EMBL" id="KQ965734">
    <property type="protein sequence ID" value="KXS20865.1"/>
    <property type="molecule type" value="Genomic_DNA"/>
</dbReference>
<dbReference type="PRINTS" id="PR00926">
    <property type="entry name" value="MITOCARRIER"/>
</dbReference>
<feature type="repeat" description="Solcar" evidence="10">
    <location>
        <begin position="205"/>
        <end position="292"/>
    </location>
</feature>
<keyword evidence="7" id="KW-1133">Transmembrane helix</keyword>
<evidence type="ECO:0000256" key="5">
    <source>
        <dbReference type="ARBA" id="ARBA00022737"/>
    </source>
</evidence>
<dbReference type="STRING" id="1344416.A0A139AWL6"/>
<evidence type="ECO:0000313" key="13">
    <source>
        <dbReference type="Proteomes" id="UP000070544"/>
    </source>
</evidence>
<keyword evidence="8" id="KW-0496">Mitochondrion</keyword>
<reference evidence="12 13" key="1">
    <citation type="journal article" date="2015" name="Genome Biol. Evol.">
        <title>Phylogenomic analyses indicate that early fungi evolved digesting cell walls of algal ancestors of land plants.</title>
        <authorList>
            <person name="Chang Y."/>
            <person name="Wang S."/>
            <person name="Sekimoto S."/>
            <person name="Aerts A.L."/>
            <person name="Choi C."/>
            <person name="Clum A."/>
            <person name="LaButti K.M."/>
            <person name="Lindquist E.A."/>
            <person name="Yee Ngan C."/>
            <person name="Ohm R.A."/>
            <person name="Salamov A.A."/>
            <person name="Grigoriev I.V."/>
            <person name="Spatafora J.W."/>
            <person name="Berbee M.L."/>
        </authorList>
    </citation>
    <scope>NUCLEOTIDE SEQUENCE [LARGE SCALE GENOMIC DNA]</scope>
    <source>
        <strain evidence="12 13">JEL478</strain>
    </source>
</reference>
<keyword evidence="3 11" id="KW-0813">Transport</keyword>
<evidence type="ECO:0000256" key="3">
    <source>
        <dbReference type="ARBA" id="ARBA00022448"/>
    </source>
</evidence>
<keyword evidence="6" id="KW-0999">Mitochondrion inner membrane</keyword>
<gene>
    <name evidence="12" type="ORF">M427DRAFT_66256</name>
</gene>
<dbReference type="OrthoDB" id="434783at2759"/>
<keyword evidence="13" id="KW-1185">Reference proteome</keyword>
<dbReference type="SUPFAM" id="SSF103506">
    <property type="entry name" value="Mitochondrial carrier"/>
    <property type="match status" value="1"/>
</dbReference>
<evidence type="ECO:0000256" key="11">
    <source>
        <dbReference type="RuleBase" id="RU000488"/>
    </source>
</evidence>
<dbReference type="InterPro" id="IPR018108">
    <property type="entry name" value="MCP_transmembrane"/>
</dbReference>
<dbReference type="OMA" id="LPFQYQF"/>
<dbReference type="AlphaFoldDB" id="A0A139AWL6"/>
<protein>
    <submittedName>
        <fullName evidence="12">Mitochondrial carrier</fullName>
    </submittedName>
</protein>
<feature type="repeat" description="Solcar" evidence="10">
    <location>
        <begin position="108"/>
        <end position="194"/>
    </location>
</feature>
<dbReference type="InterPro" id="IPR051752">
    <property type="entry name" value="Mito_2-oxodicarb_carrier"/>
</dbReference>